<accession>A0A9P4HDZ9</accession>
<feature type="region of interest" description="Disordered" evidence="1">
    <location>
        <begin position="744"/>
        <end position="884"/>
    </location>
</feature>
<feature type="compositionally biased region" description="Basic and acidic residues" evidence="1">
    <location>
        <begin position="803"/>
        <end position="816"/>
    </location>
</feature>
<feature type="compositionally biased region" description="Basic and acidic residues" evidence="1">
    <location>
        <begin position="14"/>
        <end position="25"/>
    </location>
</feature>
<dbReference type="OrthoDB" id="3825435at2759"/>
<name>A0A9P4HDZ9_9PLEO</name>
<dbReference type="Proteomes" id="UP000799777">
    <property type="component" value="Unassembled WGS sequence"/>
</dbReference>
<dbReference type="Pfam" id="PF00085">
    <property type="entry name" value="Thioredoxin"/>
    <property type="match status" value="1"/>
</dbReference>
<dbReference type="SUPFAM" id="SSF54001">
    <property type="entry name" value="Cysteine proteinases"/>
    <property type="match status" value="1"/>
</dbReference>
<feature type="region of interest" description="Disordered" evidence="1">
    <location>
        <begin position="1"/>
        <end position="43"/>
    </location>
</feature>
<proteinExistence type="predicted"/>
<organism evidence="3 4">
    <name type="scientific">Setomelanomma holmii</name>
    <dbReference type="NCBI Taxonomy" id="210430"/>
    <lineage>
        <taxon>Eukaryota</taxon>
        <taxon>Fungi</taxon>
        <taxon>Dikarya</taxon>
        <taxon>Ascomycota</taxon>
        <taxon>Pezizomycotina</taxon>
        <taxon>Dothideomycetes</taxon>
        <taxon>Pleosporomycetidae</taxon>
        <taxon>Pleosporales</taxon>
        <taxon>Pleosporineae</taxon>
        <taxon>Phaeosphaeriaceae</taxon>
        <taxon>Setomelanomma</taxon>
    </lineage>
</organism>
<reference evidence="3" key="1">
    <citation type="journal article" date="2020" name="Stud. Mycol.">
        <title>101 Dothideomycetes genomes: a test case for predicting lifestyles and emergence of pathogens.</title>
        <authorList>
            <person name="Haridas S."/>
            <person name="Albert R."/>
            <person name="Binder M."/>
            <person name="Bloem J."/>
            <person name="Labutti K."/>
            <person name="Salamov A."/>
            <person name="Andreopoulos B."/>
            <person name="Baker S."/>
            <person name="Barry K."/>
            <person name="Bills G."/>
            <person name="Bluhm B."/>
            <person name="Cannon C."/>
            <person name="Castanera R."/>
            <person name="Culley D."/>
            <person name="Daum C."/>
            <person name="Ezra D."/>
            <person name="Gonzalez J."/>
            <person name="Henrissat B."/>
            <person name="Kuo A."/>
            <person name="Liang C."/>
            <person name="Lipzen A."/>
            <person name="Lutzoni F."/>
            <person name="Magnuson J."/>
            <person name="Mondo S."/>
            <person name="Nolan M."/>
            <person name="Ohm R."/>
            <person name="Pangilinan J."/>
            <person name="Park H.-J."/>
            <person name="Ramirez L."/>
            <person name="Alfaro M."/>
            <person name="Sun H."/>
            <person name="Tritt A."/>
            <person name="Yoshinaga Y."/>
            <person name="Zwiers L.-H."/>
            <person name="Turgeon B."/>
            <person name="Goodwin S."/>
            <person name="Spatafora J."/>
            <person name="Crous P."/>
            <person name="Grigoriev I."/>
        </authorList>
    </citation>
    <scope>NUCLEOTIDE SEQUENCE</scope>
    <source>
        <strain evidence="3">CBS 110217</strain>
    </source>
</reference>
<evidence type="ECO:0000313" key="3">
    <source>
        <dbReference type="EMBL" id="KAF2032494.1"/>
    </source>
</evidence>
<evidence type="ECO:0000313" key="4">
    <source>
        <dbReference type="Proteomes" id="UP000799777"/>
    </source>
</evidence>
<feature type="compositionally biased region" description="Basic and acidic residues" evidence="1">
    <location>
        <begin position="858"/>
        <end position="867"/>
    </location>
</feature>
<dbReference type="InterPro" id="IPR013766">
    <property type="entry name" value="Thioredoxin_domain"/>
</dbReference>
<dbReference type="CDD" id="cd02947">
    <property type="entry name" value="TRX_family"/>
    <property type="match status" value="1"/>
</dbReference>
<evidence type="ECO:0000256" key="1">
    <source>
        <dbReference type="SAM" id="MobiDB-lite"/>
    </source>
</evidence>
<gene>
    <name evidence="3" type="ORF">EK21DRAFT_60679</name>
</gene>
<dbReference type="InterPro" id="IPR036249">
    <property type="entry name" value="Thioredoxin-like_sf"/>
</dbReference>
<feature type="domain" description="Thioredoxin" evidence="2">
    <location>
        <begin position="1774"/>
        <end position="1853"/>
    </location>
</feature>
<evidence type="ECO:0000259" key="2">
    <source>
        <dbReference type="Pfam" id="PF00085"/>
    </source>
</evidence>
<feature type="region of interest" description="Disordered" evidence="1">
    <location>
        <begin position="1630"/>
        <end position="1657"/>
    </location>
</feature>
<dbReference type="SUPFAM" id="SSF52833">
    <property type="entry name" value="Thioredoxin-like"/>
    <property type="match status" value="1"/>
</dbReference>
<feature type="compositionally biased region" description="Basic and acidic residues" evidence="1">
    <location>
        <begin position="1633"/>
        <end position="1651"/>
    </location>
</feature>
<feature type="compositionally biased region" description="Polar residues" evidence="1">
    <location>
        <begin position="744"/>
        <end position="797"/>
    </location>
</feature>
<comment type="caution">
    <text evidence="3">The sequence shown here is derived from an EMBL/GenBank/DDBJ whole genome shotgun (WGS) entry which is preliminary data.</text>
</comment>
<sequence>MPPKKRKAATQTEGKSEKRSKRDNSPEETPLSPIEHDVDGSQVPWVVPTQNSATLDPDHNEAITNYAQSLYAQPWNSLRTTQEPLRFPLLRSPIYKKRTANSTPGPNESSAALRRVFDAIKRDTGGTVDEARNDYRRDRFSGAFTVAPESAVVASEGQGNLVLSLTEDYTLQSDSTVRNGDLTTNAHLNIARRSPPGEPEIGYFIELPLGGTVTVNNRTYMNRDVAADGQADTAPPFFIGPLNRFTIIELLSQPVFFFRGLGDMDFTDVLASRKDHRPTVEELERRDDNGDVDAANVEIIWTPVHQKSVLTPPERPTTPKAQPELVVRAPEPKQIEYDDNYTDQDGRQIEPSAYLRSRLYGPRETRNNDIVSRVLMSINDRQEAMAGYSVVLDGHNHALRPGRTMLAPLHHPKREYHVLLLFHLNEARKITLRVLDPMAWQTDLVGRSEIYNRAQQLLIDRQWWRNVFATEVELRAAFPESGKWVPCAQESETAEANALTILNVWALAMNMELNVSFAVPNEAKRVEFFTQAGWLFDRALHDLLDWKLLLAFLQSMKYIVFRDGDQADESFNSLFDERPEDIEAEAGPARVNANLPPRNRRFDLKKRGFALLVAQQIGHDGNEPSPRTQADIELSANTSDVRLKDGLPHTALFHRDGFSADFRQEVLPILVGLGKWTLSDTQDELQARFKEVYSPTDDAEVEGDGGDARSSPASHGHESPAEVSEDPLAAAIQSAIEVAQTEAAQSTAGVTQTEKSTIEVTQTEESTIQVTQTETVQHAIENTQTDVTHSPPESTIAPTGENEPTHEGNELSEVKESASYGKTSPPRGTNPSAPGTKSTPEFVNPPPTGEVDTASPGKPEEPDKSDDPSAVTDPADAIEVAPGGDLVPADPCVAFRALRNEQKNTAKRVKDLKDFRRHNKVTVTTKFRKWLDDTEVALSIASVTMAITEMQDAHQGFGFVAPGSTPVLLNAMNWDTLPTIRPGRPLLVPLNIDSHFILLVVQLNDAQQITFSVMDSEAYHLVAERRDLVNVWARRITATSAWKRDVFPGNPRFGDVIQLHTTWVPTAQQCSDCYCGYHVILNAWSLALGLEPDPAVQLDWNDEFYRNLQDVVHLARMGRADWRMIHNFLRCRRFVLDDEVPEDRRFGQTVELRNEMTALDRVDDIRAIESVYKDIRPLAELRQVNRCRLPPGGSQHDQPGAFPSDLWSQETRGTHVRTLQRRLKLKLQSTTNELAAAAEASRHDRGEWIRADLERNTPGWRAARPEDIADAIGEYVEEWRAGYSELLNAAPRETSEDMIDFYNYILRGDFFGPALQTEAFQPRGLDWKGKQKVRPAHQTSLNGTDVNLAIAAVVEAIDRRQKERHVPTLKNTRFAGGLSLAVSGSIEMALANHPDVMTGAASRPRRCFLMPVLVAGEVSAELAAWRRERGLKPTASGAAGHHLLAVIQEDEDEELGTSFTIYLYDSSRHILEGSSGFLQTVIERALEHLEWSTHRNAGDEPVTVGMTIEMEETPQQQKGGGWRCGPHTVINAWILAMGLHPCRRAEYSDEIYQEFRTLARAAVGGLLDWRTLVSWLFNRKLSSERRFSAVHESRRFDSTRYWRNDAALQQRIQEIRETDDLPLETLTEAAAPYDHENNPNHNDNRPDRGSDAGEEDELYRGWEDPELSLASRRRSETMHSRIHDALVFLDAWDAGSDDVEMLDADNGEEECTTKMLLRPSLLAPRTIHIPTPTSYLRARLFSLLNPTQRSHINRLFDPIRQPNDLHTLTMLNAADNRTLITLWSAKWCQTCQAIRPVILRMLEEEKVGEREGGLGFVEVEMDSTLIGDLPVTYRISSMPTLLAFSRQEAQFDTRLTKPDEMRNEEFLREWLLNEARGGGRAGGGGGSIFGW</sequence>
<dbReference type="Gene3D" id="3.40.30.10">
    <property type="entry name" value="Glutaredoxin"/>
    <property type="match status" value="1"/>
</dbReference>
<feature type="region of interest" description="Disordered" evidence="1">
    <location>
        <begin position="691"/>
        <end position="724"/>
    </location>
</feature>
<dbReference type="InterPro" id="IPR038765">
    <property type="entry name" value="Papain-like_cys_pep_sf"/>
</dbReference>
<protein>
    <recommendedName>
        <fullName evidence="2">Thioredoxin domain-containing protein</fullName>
    </recommendedName>
</protein>
<keyword evidence="4" id="KW-1185">Reference proteome</keyword>
<dbReference type="EMBL" id="ML978172">
    <property type="protein sequence ID" value="KAF2032494.1"/>
    <property type="molecule type" value="Genomic_DNA"/>
</dbReference>
<feature type="compositionally biased region" description="Polar residues" evidence="1">
    <location>
        <begin position="820"/>
        <end position="841"/>
    </location>
</feature>